<dbReference type="Proteomes" id="UP000823749">
    <property type="component" value="Chromosome 3"/>
</dbReference>
<dbReference type="Pfam" id="PF00481">
    <property type="entry name" value="PP2C"/>
    <property type="match status" value="1"/>
</dbReference>
<dbReference type="PROSITE" id="PS01032">
    <property type="entry name" value="PPM_1"/>
    <property type="match status" value="1"/>
</dbReference>
<evidence type="ECO:0000313" key="12">
    <source>
        <dbReference type="EMBL" id="KAG5558461.1"/>
    </source>
</evidence>
<dbReference type="FunFam" id="3.60.40.10:FF:000291">
    <property type="entry name" value="Protein phosphatase 2C 50"/>
    <property type="match status" value="1"/>
</dbReference>
<dbReference type="PROSITE" id="PS51746">
    <property type="entry name" value="PPM_2"/>
    <property type="match status" value="1"/>
</dbReference>
<keyword evidence="6" id="KW-0460">Magnesium</keyword>
<feature type="domain" description="PPM-type phosphatase" evidence="11">
    <location>
        <begin position="114"/>
        <end position="427"/>
    </location>
</feature>
<accession>A0AAV6L2D0</accession>
<dbReference type="SUPFAM" id="SSF81606">
    <property type="entry name" value="PP2C-like"/>
    <property type="match status" value="1"/>
</dbReference>
<evidence type="ECO:0000256" key="6">
    <source>
        <dbReference type="ARBA" id="ARBA00022842"/>
    </source>
</evidence>
<evidence type="ECO:0000259" key="11">
    <source>
        <dbReference type="PROSITE" id="PS51746"/>
    </source>
</evidence>
<dbReference type="EMBL" id="JACTNZ010000003">
    <property type="protein sequence ID" value="KAG5558461.1"/>
    <property type="molecule type" value="Genomic_DNA"/>
</dbReference>
<dbReference type="CDD" id="cd00143">
    <property type="entry name" value="PP2Cc"/>
    <property type="match status" value="1"/>
</dbReference>
<evidence type="ECO:0000256" key="10">
    <source>
        <dbReference type="SAM" id="MobiDB-lite"/>
    </source>
</evidence>
<dbReference type="InterPro" id="IPR036457">
    <property type="entry name" value="PPM-type-like_dom_sf"/>
</dbReference>
<dbReference type="AlphaFoldDB" id="A0AAV6L2D0"/>
<dbReference type="GO" id="GO:0046872">
    <property type="term" value="F:metal ion binding"/>
    <property type="evidence" value="ECO:0007669"/>
    <property type="project" value="UniProtKB-KW"/>
</dbReference>
<evidence type="ECO:0000256" key="8">
    <source>
        <dbReference type="ARBA" id="ARBA00023211"/>
    </source>
</evidence>
<feature type="compositionally biased region" description="Low complexity" evidence="10">
    <location>
        <begin position="43"/>
        <end position="57"/>
    </location>
</feature>
<feature type="region of interest" description="Disordered" evidence="10">
    <location>
        <begin position="1"/>
        <end position="107"/>
    </location>
</feature>
<dbReference type="InterPro" id="IPR000222">
    <property type="entry name" value="PP2C_BS"/>
</dbReference>
<proteinExistence type="inferred from homology"/>
<dbReference type="SMART" id="SM00332">
    <property type="entry name" value="PP2Cc"/>
    <property type="match status" value="1"/>
</dbReference>
<keyword evidence="7 9" id="KW-0904">Protein phosphatase</keyword>
<keyword evidence="8" id="KW-0464">Manganese</keyword>
<organism evidence="12 13">
    <name type="scientific">Rhododendron griersonianum</name>
    <dbReference type="NCBI Taxonomy" id="479676"/>
    <lineage>
        <taxon>Eukaryota</taxon>
        <taxon>Viridiplantae</taxon>
        <taxon>Streptophyta</taxon>
        <taxon>Embryophyta</taxon>
        <taxon>Tracheophyta</taxon>
        <taxon>Spermatophyta</taxon>
        <taxon>Magnoliopsida</taxon>
        <taxon>eudicotyledons</taxon>
        <taxon>Gunneridae</taxon>
        <taxon>Pentapetalae</taxon>
        <taxon>asterids</taxon>
        <taxon>Ericales</taxon>
        <taxon>Ericaceae</taxon>
        <taxon>Ericoideae</taxon>
        <taxon>Rhodoreae</taxon>
        <taxon>Rhododendron</taxon>
    </lineage>
</organism>
<comment type="similarity">
    <text evidence="9">Belongs to the PP2C family.</text>
</comment>
<evidence type="ECO:0000256" key="2">
    <source>
        <dbReference type="ARBA" id="ARBA00001946"/>
    </source>
</evidence>
<evidence type="ECO:0000256" key="9">
    <source>
        <dbReference type="RuleBase" id="RU003465"/>
    </source>
</evidence>
<evidence type="ECO:0000256" key="5">
    <source>
        <dbReference type="ARBA" id="ARBA00022801"/>
    </source>
</evidence>
<dbReference type="InterPro" id="IPR001932">
    <property type="entry name" value="PPM-type_phosphatase-like_dom"/>
</dbReference>
<dbReference type="PANTHER" id="PTHR47992">
    <property type="entry name" value="PROTEIN PHOSPHATASE"/>
    <property type="match status" value="1"/>
</dbReference>
<name>A0AAV6L2D0_9ERIC</name>
<dbReference type="EC" id="3.1.3.16" evidence="3"/>
<keyword evidence="13" id="KW-1185">Reference proteome</keyword>
<feature type="compositionally biased region" description="Basic and acidic residues" evidence="10">
    <location>
        <begin position="66"/>
        <end position="75"/>
    </location>
</feature>
<comment type="cofactor">
    <cofactor evidence="1">
        <name>Mn(2+)</name>
        <dbReference type="ChEBI" id="CHEBI:29035"/>
    </cofactor>
</comment>
<feature type="compositionally biased region" description="Basic residues" evidence="10">
    <location>
        <begin position="30"/>
        <end position="39"/>
    </location>
</feature>
<evidence type="ECO:0000256" key="3">
    <source>
        <dbReference type="ARBA" id="ARBA00013081"/>
    </source>
</evidence>
<evidence type="ECO:0000313" key="13">
    <source>
        <dbReference type="Proteomes" id="UP000823749"/>
    </source>
</evidence>
<evidence type="ECO:0000256" key="7">
    <source>
        <dbReference type="ARBA" id="ARBA00022912"/>
    </source>
</evidence>
<sequence>MRLPMTAVHSRQGQRRTMQEEDDDSPAKCRERRRRRIERRRLGPPTAAGPSSSASPAIGENPADVSEGKRIRTEGVADPMSSSSGDEVEAFPGSPSVGGMATRVPRPATDVTPVYGMMSVAGRSRDMEDAIHVQTNLCRPEFNRRLPVHYFGVYDGHGGTHVKSSPPNPFALVAALCKDRMHLLMEEALMRVGQAGAGSSSRREPAAEGLYRAAMRRCFERMDQVALSTCACGSIGYLCGCHPMEVALSGSTAVVALVTANHLVVANCGDSRAVLCRGGRAVPLSEDHKILDLSADVTVMKNLVILSYRVSQILFHTRNYEVDGDKYLKPFVISEPDITFTKRHPKDECLILASDGLWDVLSNDLACEIASECLREGSPPAAPRMQEDEGAAAALFPSRSASAAVLLTRLALGRRSSDNISVIVVDLKRR</sequence>
<gene>
    <name evidence="12" type="ORF">RHGRI_008409</name>
</gene>
<evidence type="ECO:0000256" key="1">
    <source>
        <dbReference type="ARBA" id="ARBA00001936"/>
    </source>
</evidence>
<dbReference type="Gene3D" id="3.60.40.10">
    <property type="entry name" value="PPM-type phosphatase domain"/>
    <property type="match status" value="1"/>
</dbReference>
<keyword evidence="5 9" id="KW-0378">Hydrolase</keyword>
<dbReference type="InterPro" id="IPR015655">
    <property type="entry name" value="PP2C"/>
</dbReference>
<keyword evidence="4" id="KW-0479">Metal-binding</keyword>
<evidence type="ECO:0000256" key="4">
    <source>
        <dbReference type="ARBA" id="ARBA00022723"/>
    </source>
</evidence>
<protein>
    <recommendedName>
        <fullName evidence="3">protein-serine/threonine phosphatase</fullName>
        <ecNumber evidence="3">3.1.3.16</ecNumber>
    </recommendedName>
</protein>
<comment type="caution">
    <text evidence="12">The sequence shown here is derived from an EMBL/GenBank/DDBJ whole genome shotgun (WGS) entry which is preliminary data.</text>
</comment>
<comment type="cofactor">
    <cofactor evidence="2">
        <name>Mg(2+)</name>
        <dbReference type="ChEBI" id="CHEBI:18420"/>
    </cofactor>
</comment>
<dbReference type="GO" id="GO:0004722">
    <property type="term" value="F:protein serine/threonine phosphatase activity"/>
    <property type="evidence" value="ECO:0007669"/>
    <property type="project" value="UniProtKB-EC"/>
</dbReference>
<reference evidence="12" key="1">
    <citation type="submission" date="2020-08" db="EMBL/GenBank/DDBJ databases">
        <title>Plant Genome Project.</title>
        <authorList>
            <person name="Zhang R.-G."/>
        </authorList>
    </citation>
    <scope>NUCLEOTIDE SEQUENCE</scope>
    <source>
        <strain evidence="12">WSP0</strain>
        <tissue evidence="12">Leaf</tissue>
    </source>
</reference>